<evidence type="ECO:0000256" key="2">
    <source>
        <dbReference type="ARBA" id="ARBA00023082"/>
    </source>
</evidence>
<keyword evidence="8" id="KW-1185">Reference proteome</keyword>
<dbReference type="Gene3D" id="1.10.10.10">
    <property type="entry name" value="Winged helix-like DNA-binding domain superfamily/Winged helix DNA-binding domain"/>
    <property type="match status" value="1"/>
</dbReference>
<evidence type="ECO:0000259" key="6">
    <source>
        <dbReference type="Pfam" id="PF04545"/>
    </source>
</evidence>
<dbReference type="AlphaFoldDB" id="R9BS66"/>
<dbReference type="SUPFAM" id="SSF88946">
    <property type="entry name" value="Sigma2 domain of RNA polymerase sigma factors"/>
    <property type="match status" value="1"/>
</dbReference>
<dbReference type="GO" id="GO:0003677">
    <property type="term" value="F:DNA binding"/>
    <property type="evidence" value="ECO:0007669"/>
    <property type="project" value="UniProtKB-KW"/>
</dbReference>
<dbReference type="InterPro" id="IPR014284">
    <property type="entry name" value="RNA_pol_sigma-70_dom"/>
</dbReference>
<evidence type="ECO:0000256" key="3">
    <source>
        <dbReference type="ARBA" id="ARBA00023125"/>
    </source>
</evidence>
<dbReference type="GO" id="GO:0006352">
    <property type="term" value="P:DNA-templated transcription initiation"/>
    <property type="evidence" value="ECO:0007669"/>
    <property type="project" value="InterPro"/>
</dbReference>
<evidence type="ECO:0000313" key="8">
    <source>
        <dbReference type="Proteomes" id="UP000013988"/>
    </source>
</evidence>
<dbReference type="EMBL" id="ASRV01000241">
    <property type="protein sequence ID" value="EOR19898.1"/>
    <property type="molecule type" value="Genomic_DNA"/>
</dbReference>
<dbReference type="Proteomes" id="UP000013988">
    <property type="component" value="Unassembled WGS sequence"/>
</dbReference>
<dbReference type="Gene3D" id="1.10.1740.10">
    <property type="match status" value="1"/>
</dbReference>
<protein>
    <submittedName>
        <fullName evidence="7">RNA polymerase sigma factor</fullName>
    </submittedName>
</protein>
<dbReference type="InterPro" id="IPR013325">
    <property type="entry name" value="RNA_pol_sigma_r2"/>
</dbReference>
<dbReference type="SUPFAM" id="SSF88659">
    <property type="entry name" value="Sigma3 and sigma4 domains of RNA polymerase sigma factors"/>
    <property type="match status" value="1"/>
</dbReference>
<evidence type="ECO:0000256" key="4">
    <source>
        <dbReference type="ARBA" id="ARBA00023163"/>
    </source>
</evidence>
<keyword evidence="3" id="KW-0238">DNA-binding</keyword>
<proteinExistence type="predicted"/>
<dbReference type="InterPro" id="IPR013324">
    <property type="entry name" value="RNA_pol_sigma_r3/r4-like"/>
</dbReference>
<dbReference type="InterPro" id="IPR007630">
    <property type="entry name" value="RNA_pol_sigma70_r4"/>
</dbReference>
<dbReference type="Pfam" id="PF04545">
    <property type="entry name" value="Sigma70_r4"/>
    <property type="match status" value="1"/>
</dbReference>
<dbReference type="InterPro" id="IPR036388">
    <property type="entry name" value="WH-like_DNA-bd_sf"/>
</dbReference>
<sequence length="182" mass="21136">MKIEEKMHLEELVLKAKYGNDKAKEEILDILSKGVRYYASKFFIKGYELEDLISEGYNSVLHSINKYKTECNCFYTYACRSIENNYKYLLRQSKEPENRESISLTDELSDTLNSKEITVEDAVLINILKKAIETLPEEEKEIIKEIYLKDNSISDVARQKGLSFGRVQYLRNRGISNLKGVV</sequence>
<comment type="caution">
    <text evidence="7">The sequence shown here is derived from an EMBL/GenBank/DDBJ whole genome shotgun (WGS) entry which is preliminary data.</text>
</comment>
<keyword evidence="2" id="KW-0731">Sigma factor</keyword>
<organism evidence="7 8">
    <name type="scientific">Clostridium sartagoforme AAU1</name>
    <dbReference type="NCBI Taxonomy" id="1202534"/>
    <lineage>
        <taxon>Bacteria</taxon>
        <taxon>Bacillati</taxon>
        <taxon>Bacillota</taxon>
        <taxon>Clostridia</taxon>
        <taxon>Eubacteriales</taxon>
        <taxon>Clostridiaceae</taxon>
        <taxon>Clostridium</taxon>
    </lineage>
</organism>
<dbReference type="OrthoDB" id="1954605at2"/>
<evidence type="ECO:0000259" key="5">
    <source>
        <dbReference type="Pfam" id="PF04542"/>
    </source>
</evidence>
<dbReference type="NCBIfam" id="TIGR02937">
    <property type="entry name" value="sigma70-ECF"/>
    <property type="match status" value="1"/>
</dbReference>
<evidence type="ECO:0000313" key="7">
    <source>
        <dbReference type="EMBL" id="EOR19898.1"/>
    </source>
</evidence>
<dbReference type="PATRIC" id="fig|1202534.3.peg.3922"/>
<dbReference type="RefSeq" id="WP_016209136.1">
    <property type="nucleotide sequence ID" value="NZ_ASRV01000241.1"/>
</dbReference>
<feature type="domain" description="RNA polymerase sigma-70 region 2" evidence="5">
    <location>
        <begin position="34"/>
        <end position="93"/>
    </location>
</feature>
<keyword evidence="4" id="KW-0804">Transcription</keyword>
<dbReference type="PANTHER" id="PTHR30385">
    <property type="entry name" value="SIGMA FACTOR F FLAGELLAR"/>
    <property type="match status" value="1"/>
</dbReference>
<feature type="domain" description="RNA polymerase sigma-70 region 4" evidence="6">
    <location>
        <begin position="131"/>
        <end position="179"/>
    </location>
</feature>
<name>R9BS66_9CLOT</name>
<accession>R9BS66</accession>
<dbReference type="Pfam" id="PF04542">
    <property type="entry name" value="Sigma70_r2"/>
    <property type="match status" value="1"/>
</dbReference>
<dbReference type="GO" id="GO:0016987">
    <property type="term" value="F:sigma factor activity"/>
    <property type="evidence" value="ECO:0007669"/>
    <property type="project" value="UniProtKB-KW"/>
</dbReference>
<keyword evidence="1" id="KW-0805">Transcription regulation</keyword>
<dbReference type="InterPro" id="IPR007627">
    <property type="entry name" value="RNA_pol_sigma70_r2"/>
</dbReference>
<reference evidence="7 8" key="1">
    <citation type="submission" date="2013-03" db="EMBL/GenBank/DDBJ databases">
        <title>Whole genome shotgun sequencing of Clostridium sartagoforme AAU1.</title>
        <authorList>
            <person name="Joshi C.G."/>
            <person name="Duggirala S.M."/>
            <person name="Nathani N.M."/>
            <person name="Bhatt V.D."/>
            <person name="Patel A.K."/>
            <person name="Pandya P.R."/>
            <person name="KaPatel J.A."/>
        </authorList>
    </citation>
    <scope>NUCLEOTIDE SEQUENCE [LARGE SCALE GENOMIC DNA]</scope>
    <source>
        <strain evidence="7 8">AAU1</strain>
    </source>
</reference>
<evidence type="ECO:0000256" key="1">
    <source>
        <dbReference type="ARBA" id="ARBA00023015"/>
    </source>
</evidence>
<gene>
    <name evidence="7" type="ORF">A500_19664</name>
</gene>